<dbReference type="GO" id="GO:0003700">
    <property type="term" value="F:DNA-binding transcription factor activity"/>
    <property type="evidence" value="ECO:0007669"/>
    <property type="project" value="InterPro"/>
</dbReference>
<dbReference type="InterPro" id="IPR050204">
    <property type="entry name" value="AraC_XylS_family_regulators"/>
</dbReference>
<proteinExistence type="predicted"/>
<keyword evidence="1" id="KW-0805">Transcription regulation</keyword>
<feature type="domain" description="HTH araC/xylS-type" evidence="4">
    <location>
        <begin position="201"/>
        <end position="299"/>
    </location>
</feature>
<dbReference type="EMBL" id="FPKU01000004">
    <property type="protein sequence ID" value="SFZ86859.1"/>
    <property type="molecule type" value="Genomic_DNA"/>
</dbReference>
<keyword evidence="2" id="KW-0238">DNA-binding</keyword>
<name>A0A1K2I3R1_9HYPH</name>
<dbReference type="PROSITE" id="PS01124">
    <property type="entry name" value="HTH_ARAC_FAMILY_2"/>
    <property type="match status" value="1"/>
</dbReference>
<evidence type="ECO:0000313" key="6">
    <source>
        <dbReference type="Proteomes" id="UP000183447"/>
    </source>
</evidence>
<dbReference type="Proteomes" id="UP000183447">
    <property type="component" value="Unassembled WGS sequence"/>
</dbReference>
<dbReference type="SUPFAM" id="SSF46689">
    <property type="entry name" value="Homeodomain-like"/>
    <property type="match status" value="2"/>
</dbReference>
<sequence length="302" mass="33506">MYARRPFGIEETHGMLAQPSARIKANSDGRDWTSLFASVQRETPFRGVFHSSRDHLLVLHRDGPVQVESLCDRNIGKRVVPAGGIHIISPGVDFGINLTGSIETVHVYVRRSVIEEVALETVDGDPARIEIPSSIVECDRALQSLIDASAYAVEDESLGSSMFADYLSRTIAAQLIRAYSKAKLKGGGRASASGSMSPTLSDAVDYMMANIDTAINLTDIARATNRSPSHVARIFRTELGMPPHRYLINLRVEKARRLLEKTSMSIAEIAYECGFAHQEHLTRLFRRYCETTPAAYRRSKRN</sequence>
<evidence type="ECO:0000256" key="1">
    <source>
        <dbReference type="ARBA" id="ARBA00023015"/>
    </source>
</evidence>
<keyword evidence="6" id="KW-1185">Reference proteome</keyword>
<dbReference type="OrthoDB" id="110167at2"/>
<evidence type="ECO:0000259" key="4">
    <source>
        <dbReference type="PROSITE" id="PS01124"/>
    </source>
</evidence>
<dbReference type="PANTHER" id="PTHR46796">
    <property type="entry name" value="HTH-TYPE TRANSCRIPTIONAL ACTIVATOR RHAS-RELATED"/>
    <property type="match status" value="1"/>
</dbReference>
<evidence type="ECO:0000256" key="3">
    <source>
        <dbReference type="ARBA" id="ARBA00023163"/>
    </source>
</evidence>
<dbReference type="Pfam" id="PF12833">
    <property type="entry name" value="HTH_18"/>
    <property type="match status" value="1"/>
</dbReference>
<dbReference type="STRING" id="665118.SAMN02983003_4054"/>
<dbReference type="AlphaFoldDB" id="A0A1K2I3R1"/>
<evidence type="ECO:0000313" key="5">
    <source>
        <dbReference type="EMBL" id="SFZ86859.1"/>
    </source>
</evidence>
<reference evidence="5 6" key="1">
    <citation type="submission" date="2016-11" db="EMBL/GenBank/DDBJ databases">
        <authorList>
            <person name="Jaros S."/>
            <person name="Januszkiewicz K."/>
            <person name="Wedrychowicz H."/>
        </authorList>
    </citation>
    <scope>NUCLEOTIDE SEQUENCE [LARGE SCALE GENOMIC DNA]</scope>
    <source>
        <strain evidence="5 6">ATCC 23634</strain>
    </source>
</reference>
<dbReference type="PANTHER" id="PTHR46796:SF6">
    <property type="entry name" value="ARAC SUBFAMILY"/>
    <property type="match status" value="1"/>
</dbReference>
<accession>A0A1K2I3R1</accession>
<organism evidence="5 6">
    <name type="scientific">Devosia enhydra</name>
    <dbReference type="NCBI Taxonomy" id="665118"/>
    <lineage>
        <taxon>Bacteria</taxon>
        <taxon>Pseudomonadati</taxon>
        <taxon>Pseudomonadota</taxon>
        <taxon>Alphaproteobacteria</taxon>
        <taxon>Hyphomicrobiales</taxon>
        <taxon>Devosiaceae</taxon>
        <taxon>Devosia</taxon>
    </lineage>
</organism>
<gene>
    <name evidence="5" type="ORF">SAMN02983003_4054</name>
</gene>
<dbReference type="InterPro" id="IPR018060">
    <property type="entry name" value="HTH_AraC"/>
</dbReference>
<dbReference type="InterPro" id="IPR009057">
    <property type="entry name" value="Homeodomain-like_sf"/>
</dbReference>
<dbReference type="Gene3D" id="1.10.10.60">
    <property type="entry name" value="Homeodomain-like"/>
    <property type="match status" value="2"/>
</dbReference>
<dbReference type="GO" id="GO:0043565">
    <property type="term" value="F:sequence-specific DNA binding"/>
    <property type="evidence" value="ECO:0007669"/>
    <property type="project" value="InterPro"/>
</dbReference>
<dbReference type="SMART" id="SM00342">
    <property type="entry name" value="HTH_ARAC"/>
    <property type="match status" value="1"/>
</dbReference>
<keyword evidence="3" id="KW-0804">Transcription</keyword>
<dbReference type="InterPro" id="IPR018062">
    <property type="entry name" value="HTH_AraC-typ_CS"/>
</dbReference>
<dbReference type="PROSITE" id="PS00041">
    <property type="entry name" value="HTH_ARAC_FAMILY_1"/>
    <property type="match status" value="1"/>
</dbReference>
<protein>
    <submittedName>
        <fullName evidence="5">AraC family transcriptional regulator</fullName>
    </submittedName>
</protein>
<evidence type="ECO:0000256" key="2">
    <source>
        <dbReference type="ARBA" id="ARBA00023125"/>
    </source>
</evidence>